<sequence>MAYTPILYFALISSGLGILTHQDDSLTLIDALKKDLPSLEKCLKENNEDLTEVVKKTHSCFDKVLLHIHAVENDADVIKQIITTYCSKPDFTCFTSIKNALQMCLPKFQQALKLFDGALKYACQDDGQPIKDILSDSGRHCINSQRLQTQQCVVKASRENAKGLDSWFEQNFCQDQLTFFKCWTSALNTCEDKTAFRVSDSLFKSMYKDTPCASCGLFANYILLLFTFLILVLQ</sequence>
<keyword evidence="3" id="KW-1185">Reference proteome</keyword>
<reference evidence="2" key="2">
    <citation type="submission" date="2015-02" db="UniProtKB">
        <authorList>
            <consortium name="EnsemblMetazoa"/>
        </authorList>
    </citation>
    <scope>IDENTIFICATION</scope>
</reference>
<accession>T1IHN1</accession>
<protein>
    <submittedName>
        <fullName evidence="2">Uncharacterized protein</fullName>
    </submittedName>
</protein>
<evidence type="ECO:0000313" key="2">
    <source>
        <dbReference type="EnsemblMetazoa" id="SMAR000349-PA"/>
    </source>
</evidence>
<dbReference type="Pfam" id="PF07165">
    <property type="entry name" value="DUF1397"/>
    <property type="match status" value="1"/>
</dbReference>
<dbReference type="AlphaFoldDB" id="T1IHN1"/>
<keyword evidence="1" id="KW-1133">Transmembrane helix</keyword>
<dbReference type="PANTHER" id="PTHR20997">
    <property type="entry name" value="EG:BACR42I17.2 PROTEIN-RELATED"/>
    <property type="match status" value="1"/>
</dbReference>
<dbReference type="EnsemblMetazoa" id="SMAR000349-RA">
    <property type="protein sequence ID" value="SMAR000349-PA"/>
    <property type="gene ID" value="SMAR000349"/>
</dbReference>
<proteinExistence type="predicted"/>
<name>T1IHN1_STRMM</name>
<evidence type="ECO:0000313" key="3">
    <source>
        <dbReference type="Proteomes" id="UP000014500"/>
    </source>
</evidence>
<dbReference type="PANTHER" id="PTHR20997:SF2">
    <property type="entry name" value="EG:BACR42I17.2 PROTEIN-RELATED"/>
    <property type="match status" value="1"/>
</dbReference>
<evidence type="ECO:0000256" key="1">
    <source>
        <dbReference type="SAM" id="Phobius"/>
    </source>
</evidence>
<dbReference type="Proteomes" id="UP000014500">
    <property type="component" value="Unassembled WGS sequence"/>
</dbReference>
<dbReference type="EMBL" id="JH429957">
    <property type="status" value="NOT_ANNOTATED_CDS"/>
    <property type="molecule type" value="Genomic_DNA"/>
</dbReference>
<keyword evidence="1" id="KW-0472">Membrane</keyword>
<dbReference type="InterPro" id="IPR009832">
    <property type="entry name" value="DUF1397"/>
</dbReference>
<feature type="transmembrane region" description="Helical" evidence="1">
    <location>
        <begin position="216"/>
        <end position="233"/>
    </location>
</feature>
<organism evidence="2 3">
    <name type="scientific">Strigamia maritima</name>
    <name type="common">European centipede</name>
    <name type="synonym">Geophilus maritimus</name>
    <dbReference type="NCBI Taxonomy" id="126957"/>
    <lineage>
        <taxon>Eukaryota</taxon>
        <taxon>Metazoa</taxon>
        <taxon>Ecdysozoa</taxon>
        <taxon>Arthropoda</taxon>
        <taxon>Myriapoda</taxon>
        <taxon>Chilopoda</taxon>
        <taxon>Pleurostigmophora</taxon>
        <taxon>Geophilomorpha</taxon>
        <taxon>Linotaeniidae</taxon>
        <taxon>Strigamia</taxon>
    </lineage>
</organism>
<dbReference type="HOGENOM" id="CLU_1196190_0_0_1"/>
<reference evidence="3" key="1">
    <citation type="submission" date="2011-05" db="EMBL/GenBank/DDBJ databases">
        <authorList>
            <person name="Richards S.R."/>
            <person name="Qu J."/>
            <person name="Jiang H."/>
            <person name="Jhangiani S.N."/>
            <person name="Agravi P."/>
            <person name="Goodspeed R."/>
            <person name="Gross S."/>
            <person name="Mandapat C."/>
            <person name="Jackson L."/>
            <person name="Mathew T."/>
            <person name="Pu L."/>
            <person name="Thornton R."/>
            <person name="Saada N."/>
            <person name="Wilczek-Boney K.B."/>
            <person name="Lee S."/>
            <person name="Kovar C."/>
            <person name="Wu Y."/>
            <person name="Scherer S.E."/>
            <person name="Worley K.C."/>
            <person name="Muzny D.M."/>
            <person name="Gibbs R."/>
        </authorList>
    </citation>
    <scope>NUCLEOTIDE SEQUENCE</scope>
    <source>
        <strain evidence="3">Brora</strain>
    </source>
</reference>
<dbReference type="PhylomeDB" id="T1IHN1"/>
<keyword evidence="1" id="KW-0812">Transmembrane</keyword>